<name>A0A319EXG7_ASPSB</name>
<proteinExistence type="predicted"/>
<evidence type="ECO:0000313" key="4">
    <source>
        <dbReference type="Proteomes" id="UP000248423"/>
    </source>
</evidence>
<evidence type="ECO:0000256" key="1">
    <source>
        <dbReference type="PROSITE-ProRule" id="PRU00042"/>
    </source>
</evidence>
<keyword evidence="1" id="KW-0863">Zinc-finger</keyword>
<sequence length="183" mass="20197">MSNPQGYTSNWLGYSQWAVSPSTSQDDPNSSLTAQQPNTTALASTGINLSQPNAVPHTAVPHTAVPHTAAPGTSIAAYSQQAPHPYYVVDVTNNGFVVTDAETPATTRPGGAPPQPITRLRCRRMGCTSTSSFTREADLWRHIRNLHVTPGSYPCLICGRRFNQEYNQRNHMRTRHPIVQYYY</sequence>
<keyword evidence="4" id="KW-1185">Reference proteome</keyword>
<dbReference type="VEuPathDB" id="FungiDB:BO78DRAFT_38651"/>
<feature type="domain" description="C2H2-type" evidence="2">
    <location>
        <begin position="153"/>
        <end position="176"/>
    </location>
</feature>
<dbReference type="Proteomes" id="UP000248423">
    <property type="component" value="Unassembled WGS sequence"/>
</dbReference>
<dbReference type="GO" id="GO:0008270">
    <property type="term" value="F:zinc ion binding"/>
    <property type="evidence" value="ECO:0007669"/>
    <property type="project" value="UniProtKB-KW"/>
</dbReference>
<gene>
    <name evidence="3" type="ORF">BO78DRAFT_38651</name>
</gene>
<dbReference type="InterPro" id="IPR013087">
    <property type="entry name" value="Znf_C2H2_type"/>
</dbReference>
<dbReference type="SMART" id="SM00355">
    <property type="entry name" value="ZnF_C2H2"/>
    <property type="match status" value="2"/>
</dbReference>
<dbReference type="OrthoDB" id="2687452at2759"/>
<keyword evidence="1" id="KW-0862">Zinc</keyword>
<protein>
    <recommendedName>
        <fullName evidence="2">C2H2-type domain-containing protein</fullName>
    </recommendedName>
</protein>
<dbReference type="STRING" id="1448318.A0A319EXG7"/>
<keyword evidence="1" id="KW-0479">Metal-binding</keyword>
<dbReference type="PROSITE" id="PS50157">
    <property type="entry name" value="ZINC_FINGER_C2H2_2"/>
    <property type="match status" value="1"/>
</dbReference>
<dbReference type="Pfam" id="PF00096">
    <property type="entry name" value="zf-C2H2"/>
    <property type="match status" value="1"/>
</dbReference>
<dbReference type="InterPro" id="IPR036236">
    <property type="entry name" value="Znf_C2H2_sf"/>
</dbReference>
<accession>A0A319EXG7</accession>
<evidence type="ECO:0000313" key="3">
    <source>
        <dbReference type="EMBL" id="PYI09424.1"/>
    </source>
</evidence>
<dbReference type="SUPFAM" id="SSF57667">
    <property type="entry name" value="beta-beta-alpha zinc fingers"/>
    <property type="match status" value="1"/>
</dbReference>
<evidence type="ECO:0000259" key="2">
    <source>
        <dbReference type="PROSITE" id="PS50157"/>
    </source>
</evidence>
<dbReference type="AlphaFoldDB" id="A0A319EXG7"/>
<dbReference type="Gene3D" id="3.30.160.60">
    <property type="entry name" value="Classic Zinc Finger"/>
    <property type="match status" value="1"/>
</dbReference>
<reference evidence="3 4" key="1">
    <citation type="submission" date="2018-02" db="EMBL/GenBank/DDBJ databases">
        <title>The genomes of Aspergillus section Nigri reveals drivers in fungal speciation.</title>
        <authorList>
            <consortium name="DOE Joint Genome Institute"/>
            <person name="Vesth T.C."/>
            <person name="Nybo J."/>
            <person name="Theobald S."/>
            <person name="Brandl J."/>
            <person name="Frisvad J.C."/>
            <person name="Nielsen K.F."/>
            <person name="Lyhne E.K."/>
            <person name="Kogle M.E."/>
            <person name="Kuo A."/>
            <person name="Riley R."/>
            <person name="Clum A."/>
            <person name="Nolan M."/>
            <person name="Lipzen A."/>
            <person name="Salamov A."/>
            <person name="Henrissat B."/>
            <person name="Wiebenga A."/>
            <person name="De vries R.P."/>
            <person name="Grigoriev I.V."/>
            <person name="Mortensen U.H."/>
            <person name="Andersen M.R."/>
            <person name="Baker S.E."/>
        </authorList>
    </citation>
    <scope>NUCLEOTIDE SEQUENCE [LARGE SCALE GENOMIC DNA]</scope>
    <source>
        <strain evidence="3 4">CBS 121057</strain>
    </source>
</reference>
<dbReference type="PROSITE" id="PS00028">
    <property type="entry name" value="ZINC_FINGER_C2H2_1"/>
    <property type="match status" value="1"/>
</dbReference>
<organism evidence="3 4">
    <name type="scientific">Aspergillus sclerotiicarbonarius (strain CBS 121057 / IBT 28362)</name>
    <dbReference type="NCBI Taxonomy" id="1448318"/>
    <lineage>
        <taxon>Eukaryota</taxon>
        <taxon>Fungi</taxon>
        <taxon>Dikarya</taxon>
        <taxon>Ascomycota</taxon>
        <taxon>Pezizomycotina</taxon>
        <taxon>Eurotiomycetes</taxon>
        <taxon>Eurotiomycetidae</taxon>
        <taxon>Eurotiales</taxon>
        <taxon>Aspergillaceae</taxon>
        <taxon>Aspergillus</taxon>
        <taxon>Aspergillus subgen. Circumdati</taxon>
    </lineage>
</organism>
<dbReference type="EMBL" id="KZ826327">
    <property type="protein sequence ID" value="PYI09424.1"/>
    <property type="molecule type" value="Genomic_DNA"/>
</dbReference>